<reference evidence="2 3" key="1">
    <citation type="submission" date="2018-08" db="EMBL/GenBank/DDBJ databases">
        <title>Comparative analysis of Burkholderia isolates from Puerto Rico.</title>
        <authorList>
            <person name="Hall C."/>
            <person name="Sahl J."/>
            <person name="Wagner D."/>
        </authorList>
    </citation>
    <scope>NUCLEOTIDE SEQUENCE [LARGE SCALE GENOMIC DNA]</scope>
    <source>
        <strain evidence="2 3">Bp9001</strain>
    </source>
</reference>
<organism evidence="2 3">
    <name type="scientific">Burkholderia contaminans</name>
    <dbReference type="NCBI Taxonomy" id="488447"/>
    <lineage>
        <taxon>Bacteria</taxon>
        <taxon>Pseudomonadati</taxon>
        <taxon>Pseudomonadota</taxon>
        <taxon>Betaproteobacteria</taxon>
        <taxon>Burkholderiales</taxon>
        <taxon>Burkholderiaceae</taxon>
        <taxon>Burkholderia</taxon>
        <taxon>Burkholderia cepacia complex</taxon>
    </lineage>
</organism>
<evidence type="ECO:0000256" key="1">
    <source>
        <dbReference type="SAM" id="MobiDB-lite"/>
    </source>
</evidence>
<proteinExistence type="predicted"/>
<evidence type="ECO:0000313" key="3">
    <source>
        <dbReference type="Proteomes" id="UP000269271"/>
    </source>
</evidence>
<protein>
    <submittedName>
        <fullName evidence="2">Uncharacterized protein</fullName>
    </submittedName>
</protein>
<accession>A0A3N8QZK0</accession>
<evidence type="ECO:0000313" key="2">
    <source>
        <dbReference type="EMBL" id="RQT29145.1"/>
    </source>
</evidence>
<dbReference type="Proteomes" id="UP000269271">
    <property type="component" value="Unassembled WGS sequence"/>
</dbReference>
<gene>
    <name evidence="2" type="ORF">DF037_14360</name>
</gene>
<dbReference type="EMBL" id="QTQX01000008">
    <property type="protein sequence ID" value="RQT29145.1"/>
    <property type="molecule type" value="Genomic_DNA"/>
</dbReference>
<sequence>MRVEAHAAGSTRTHVRSVMRRARNLCDDAPLRIRCSTPPTAAPGSGPLPIAPTPETTCPQ</sequence>
<name>A0A3N8QZK0_9BURK</name>
<dbReference type="AlphaFoldDB" id="A0A3N8QZK0"/>
<comment type="caution">
    <text evidence="2">The sequence shown here is derived from an EMBL/GenBank/DDBJ whole genome shotgun (WGS) entry which is preliminary data.</text>
</comment>
<feature type="region of interest" description="Disordered" evidence="1">
    <location>
        <begin position="37"/>
        <end position="60"/>
    </location>
</feature>